<proteinExistence type="predicted"/>
<evidence type="ECO:0000313" key="1">
    <source>
        <dbReference type="EMBL" id="QOW20685.1"/>
    </source>
</evidence>
<dbReference type="Pfam" id="PF09867">
    <property type="entry name" value="TagF_N"/>
    <property type="match status" value="1"/>
</dbReference>
<dbReference type="InterPro" id="IPR017748">
    <property type="entry name" value="TagF"/>
</dbReference>
<dbReference type="Gene3D" id="3.40.1730.10">
    <property type="entry name" value="pa0076 domain"/>
    <property type="match status" value="1"/>
</dbReference>
<protein>
    <submittedName>
        <fullName evidence="1">Type VI secretion system-associated protein TagF</fullName>
    </submittedName>
</protein>
<accession>A0A7S6UI81</accession>
<sequence>MAVETAHPVSYFGKLPSRGDFVRTPESHQLMMLLDRWAGQGLELLASDPGWKQLYDQASPLHFAFVGSRSRLAIGGHYLPSRDSSQRRFPFLAATRFEVAQPLAFIGRSPLALSRLWSSLARSGQQIVAAEDPAEPLRQLADGRVAINTDPRVYDAAFDDFIELQDIGSLQALLRQSGYPQLQLRWLLPALGMLLQPVIAGGAAQVDKGLSLPLPVDALYRPLVAAFWLDLLAGFLGRADFELTVLVCDAATASAAGPRLLIGFNGADGRLLQATLDGRVGQEQLIAVDDAEWVEDHIAGDYALNRLVSYLDRDQLSLRAARKTFNETFLGI</sequence>
<gene>
    <name evidence="1" type="primary">tagF</name>
    <name evidence="1" type="ORF">INQ41_00535</name>
</gene>
<reference evidence="1 2" key="1">
    <citation type="submission" date="2020-10" db="EMBL/GenBank/DDBJ databases">
        <title>complete genome sequencing of Lysobacter sp. H21R20.</title>
        <authorList>
            <person name="Bae J.-W."/>
            <person name="Lee S.-Y."/>
        </authorList>
    </citation>
    <scope>NUCLEOTIDE SEQUENCE [LARGE SCALE GENOMIC DNA]</scope>
    <source>
        <strain evidence="1 2">H21R20</strain>
    </source>
</reference>
<dbReference type="InterPro" id="IPR038225">
    <property type="entry name" value="TagF_sf"/>
</dbReference>
<organism evidence="1 2">
    <name type="scientific">Novilysobacter ciconiae</name>
    <dbReference type="NCBI Taxonomy" id="2781022"/>
    <lineage>
        <taxon>Bacteria</taxon>
        <taxon>Pseudomonadati</taxon>
        <taxon>Pseudomonadota</taxon>
        <taxon>Gammaproteobacteria</taxon>
        <taxon>Lysobacterales</taxon>
        <taxon>Lysobacteraceae</taxon>
        <taxon>Novilysobacter</taxon>
    </lineage>
</organism>
<dbReference type="NCBIfam" id="TIGR03373">
    <property type="entry name" value="VI_minor_4"/>
    <property type="match status" value="1"/>
</dbReference>
<evidence type="ECO:0000313" key="2">
    <source>
        <dbReference type="Proteomes" id="UP000594059"/>
    </source>
</evidence>
<dbReference type="AlphaFoldDB" id="A0A7S6UI81"/>
<keyword evidence="2" id="KW-1185">Reference proteome</keyword>
<dbReference type="KEGG" id="lcic:INQ41_00535"/>
<name>A0A7S6UI81_9GAMM</name>
<dbReference type="Proteomes" id="UP000594059">
    <property type="component" value="Chromosome"/>
</dbReference>
<dbReference type="EMBL" id="CP063656">
    <property type="protein sequence ID" value="QOW20685.1"/>
    <property type="molecule type" value="Genomic_DNA"/>
</dbReference>